<evidence type="ECO:0000313" key="4">
    <source>
        <dbReference type="Proteomes" id="UP001595973"/>
    </source>
</evidence>
<dbReference type="SMART" id="SM00448">
    <property type="entry name" value="REC"/>
    <property type="match status" value="1"/>
</dbReference>
<accession>A0ABV9KJB5</accession>
<dbReference type="SUPFAM" id="SSF52172">
    <property type="entry name" value="CheY-like"/>
    <property type="match status" value="1"/>
</dbReference>
<evidence type="ECO:0000313" key="3">
    <source>
        <dbReference type="EMBL" id="MFC4670207.1"/>
    </source>
</evidence>
<dbReference type="InterPro" id="IPR011006">
    <property type="entry name" value="CheY-like_superfamily"/>
</dbReference>
<dbReference type="Pfam" id="PF00072">
    <property type="entry name" value="Response_reg"/>
    <property type="match status" value="1"/>
</dbReference>
<organism evidence="3 4">
    <name type="scientific">Seohaeicola nanhaiensis</name>
    <dbReference type="NCBI Taxonomy" id="1387282"/>
    <lineage>
        <taxon>Bacteria</taxon>
        <taxon>Pseudomonadati</taxon>
        <taxon>Pseudomonadota</taxon>
        <taxon>Alphaproteobacteria</taxon>
        <taxon>Rhodobacterales</taxon>
        <taxon>Roseobacteraceae</taxon>
        <taxon>Seohaeicola</taxon>
    </lineage>
</organism>
<dbReference type="Gene3D" id="3.40.50.2300">
    <property type="match status" value="1"/>
</dbReference>
<keyword evidence="4" id="KW-1185">Reference proteome</keyword>
<sequence>MEFGASEPEEFGSASADATRRPEPAYAPLLASVLILEDNFVIGMDASDMLRELGAQRVTTVSTAAEALRALDEGHVTFALLDVNLFQGNSSAVARQCEEREIRAVLATAFGDDVEAIADFPVMPVLHKPYNKELIERLIEDWGLALGVQR</sequence>
<feature type="modified residue" description="4-aspartylphosphate" evidence="1">
    <location>
        <position position="82"/>
    </location>
</feature>
<protein>
    <submittedName>
        <fullName evidence="3">Response regulator</fullName>
    </submittedName>
</protein>
<feature type="domain" description="Response regulatory" evidence="2">
    <location>
        <begin position="32"/>
        <end position="143"/>
    </location>
</feature>
<name>A0ABV9KJB5_9RHOB</name>
<keyword evidence="1" id="KW-0597">Phosphoprotein</keyword>
<dbReference type="RefSeq" id="WP_380718965.1">
    <property type="nucleotide sequence ID" value="NZ_JBHSGI010000024.1"/>
</dbReference>
<reference evidence="4" key="1">
    <citation type="journal article" date="2019" name="Int. J. Syst. Evol. Microbiol.">
        <title>The Global Catalogue of Microorganisms (GCM) 10K type strain sequencing project: providing services to taxonomists for standard genome sequencing and annotation.</title>
        <authorList>
            <consortium name="The Broad Institute Genomics Platform"/>
            <consortium name="The Broad Institute Genome Sequencing Center for Infectious Disease"/>
            <person name="Wu L."/>
            <person name="Ma J."/>
        </authorList>
    </citation>
    <scope>NUCLEOTIDE SEQUENCE [LARGE SCALE GENOMIC DNA]</scope>
    <source>
        <strain evidence="4">CGMCC 4.7283</strain>
    </source>
</reference>
<dbReference type="Proteomes" id="UP001595973">
    <property type="component" value="Unassembled WGS sequence"/>
</dbReference>
<dbReference type="PROSITE" id="PS50110">
    <property type="entry name" value="RESPONSE_REGULATORY"/>
    <property type="match status" value="1"/>
</dbReference>
<evidence type="ECO:0000259" key="2">
    <source>
        <dbReference type="PROSITE" id="PS50110"/>
    </source>
</evidence>
<proteinExistence type="predicted"/>
<dbReference type="EMBL" id="JBHSGI010000024">
    <property type="protein sequence ID" value="MFC4670207.1"/>
    <property type="molecule type" value="Genomic_DNA"/>
</dbReference>
<comment type="caution">
    <text evidence="3">The sequence shown here is derived from an EMBL/GenBank/DDBJ whole genome shotgun (WGS) entry which is preliminary data.</text>
</comment>
<gene>
    <name evidence="3" type="ORF">ACFO5X_16705</name>
</gene>
<evidence type="ECO:0000256" key="1">
    <source>
        <dbReference type="PROSITE-ProRule" id="PRU00169"/>
    </source>
</evidence>
<dbReference type="InterPro" id="IPR001789">
    <property type="entry name" value="Sig_transdc_resp-reg_receiver"/>
</dbReference>